<keyword evidence="6" id="KW-1185">Reference proteome</keyword>
<dbReference type="eggNOG" id="KOG1711">
    <property type="taxonomic scope" value="Eukaryota"/>
</dbReference>
<dbReference type="GeneID" id="25911039"/>
<dbReference type="PANTHER" id="PTHR13501:SF8">
    <property type="entry name" value="LARGE RIBOSOMAL SUBUNIT PROTEIN UL22M"/>
    <property type="match status" value="1"/>
</dbReference>
<dbReference type="EMBL" id="KQ242882">
    <property type="protein sequence ID" value="KNC76994.1"/>
    <property type="molecule type" value="Genomic_DNA"/>
</dbReference>
<dbReference type="GO" id="GO:0005762">
    <property type="term" value="C:mitochondrial large ribosomal subunit"/>
    <property type="evidence" value="ECO:0007669"/>
    <property type="project" value="TreeGrafter"/>
</dbReference>
<dbReference type="STRING" id="667725.A0A0L0FJN8"/>
<comment type="similarity">
    <text evidence="1 4">Belongs to the universal ribosomal protein uL22 family.</text>
</comment>
<reference evidence="5 6" key="1">
    <citation type="submission" date="2011-02" db="EMBL/GenBank/DDBJ databases">
        <title>The Genome Sequence of Sphaeroforma arctica JP610.</title>
        <authorList>
            <consortium name="The Broad Institute Genome Sequencing Platform"/>
            <person name="Russ C."/>
            <person name="Cuomo C."/>
            <person name="Young S.K."/>
            <person name="Zeng Q."/>
            <person name="Gargeya S."/>
            <person name="Alvarado L."/>
            <person name="Berlin A."/>
            <person name="Chapman S.B."/>
            <person name="Chen Z."/>
            <person name="Freedman E."/>
            <person name="Gellesch M."/>
            <person name="Goldberg J."/>
            <person name="Griggs A."/>
            <person name="Gujja S."/>
            <person name="Heilman E."/>
            <person name="Heiman D."/>
            <person name="Howarth C."/>
            <person name="Mehta T."/>
            <person name="Neiman D."/>
            <person name="Pearson M."/>
            <person name="Roberts A."/>
            <person name="Saif S."/>
            <person name="Shea T."/>
            <person name="Shenoy N."/>
            <person name="Sisk P."/>
            <person name="Stolte C."/>
            <person name="Sykes S."/>
            <person name="White J."/>
            <person name="Yandava C."/>
            <person name="Burger G."/>
            <person name="Gray M.W."/>
            <person name="Holland P.W.H."/>
            <person name="King N."/>
            <person name="Lang F.B.F."/>
            <person name="Roger A.J."/>
            <person name="Ruiz-Trillo I."/>
            <person name="Haas B."/>
            <person name="Nusbaum C."/>
            <person name="Birren B."/>
        </authorList>
    </citation>
    <scope>NUCLEOTIDE SEQUENCE [LARGE SCALE GENOMIC DNA]</scope>
    <source>
        <strain evidence="5 6">JP610</strain>
    </source>
</reference>
<protein>
    <recommendedName>
        <fullName evidence="7">50S ribosomal protein L22</fullName>
    </recommendedName>
</protein>
<evidence type="ECO:0000256" key="3">
    <source>
        <dbReference type="ARBA" id="ARBA00023274"/>
    </source>
</evidence>
<evidence type="ECO:0000313" key="5">
    <source>
        <dbReference type="EMBL" id="KNC76994.1"/>
    </source>
</evidence>
<evidence type="ECO:0000313" key="6">
    <source>
        <dbReference type="Proteomes" id="UP000054560"/>
    </source>
</evidence>
<gene>
    <name evidence="5" type="ORF">SARC_10535</name>
</gene>
<dbReference type="InterPro" id="IPR001063">
    <property type="entry name" value="Ribosomal_uL22"/>
</dbReference>
<evidence type="ECO:0000256" key="4">
    <source>
        <dbReference type="RuleBase" id="RU004005"/>
    </source>
</evidence>
<dbReference type="AlphaFoldDB" id="A0A0L0FJN8"/>
<organism evidence="5 6">
    <name type="scientific">Sphaeroforma arctica JP610</name>
    <dbReference type="NCBI Taxonomy" id="667725"/>
    <lineage>
        <taxon>Eukaryota</taxon>
        <taxon>Ichthyosporea</taxon>
        <taxon>Ichthyophonida</taxon>
        <taxon>Sphaeroforma</taxon>
    </lineage>
</organism>
<evidence type="ECO:0000256" key="2">
    <source>
        <dbReference type="ARBA" id="ARBA00022980"/>
    </source>
</evidence>
<dbReference type="InterPro" id="IPR036394">
    <property type="entry name" value="Ribosomal_uL22_sf"/>
</dbReference>
<dbReference type="RefSeq" id="XP_014150896.1">
    <property type="nucleotide sequence ID" value="XM_014295421.1"/>
</dbReference>
<dbReference type="GO" id="GO:0003735">
    <property type="term" value="F:structural constituent of ribosome"/>
    <property type="evidence" value="ECO:0007669"/>
    <property type="project" value="InterPro"/>
</dbReference>
<keyword evidence="2 4" id="KW-0689">Ribosomal protein</keyword>
<evidence type="ECO:0000256" key="1">
    <source>
        <dbReference type="ARBA" id="ARBA00009451"/>
    </source>
</evidence>
<dbReference type="SUPFAM" id="SSF54843">
    <property type="entry name" value="Ribosomal protein L22"/>
    <property type="match status" value="1"/>
</dbReference>
<accession>A0A0L0FJN8</accession>
<proteinExistence type="inferred from homology"/>
<dbReference type="InterPro" id="IPR047867">
    <property type="entry name" value="Ribosomal_uL22_bac/org-type"/>
</dbReference>
<evidence type="ECO:0008006" key="7">
    <source>
        <dbReference type="Google" id="ProtNLM"/>
    </source>
</evidence>
<dbReference type="Gene3D" id="3.90.470.10">
    <property type="entry name" value="Ribosomal protein L22/L17"/>
    <property type="match status" value="1"/>
</dbReference>
<keyword evidence="3 4" id="KW-0687">Ribonucleoprotein</keyword>
<dbReference type="Proteomes" id="UP000054560">
    <property type="component" value="Unassembled WGS sequence"/>
</dbReference>
<sequence>MFAGWRKLVGAVHTNRPIQRCLLHSGKLRCTLSPQITQLIRGKVKEVESEKQIGKRRNLDGSPWKLNLVAKQIRGLPVLDAINQMTFSGKKASQDVKSVLYNTMQAANHNKGLEAKNLIVSQCHVGKGTYRRKLRYQGKGSMSLMQIKHSHLYVELKEGEQKKKRETRMMRRLKKHENARKPKKIRSALM</sequence>
<dbReference type="GO" id="GO:0006412">
    <property type="term" value="P:translation"/>
    <property type="evidence" value="ECO:0007669"/>
    <property type="project" value="InterPro"/>
</dbReference>
<name>A0A0L0FJN8_9EUKA</name>
<dbReference type="PANTHER" id="PTHR13501">
    <property type="entry name" value="CHLOROPLAST 50S RIBOSOMAL PROTEIN L22-RELATED"/>
    <property type="match status" value="1"/>
</dbReference>
<dbReference type="OrthoDB" id="416470at2759"/>
<dbReference type="Pfam" id="PF00237">
    <property type="entry name" value="Ribosomal_L22"/>
    <property type="match status" value="1"/>
</dbReference>